<dbReference type="RefSeq" id="WP_182685560.1">
    <property type="nucleotide sequence ID" value="NZ_JACHTF010000004.1"/>
</dbReference>
<keyword evidence="3" id="KW-1185">Reference proteome</keyword>
<proteinExistence type="predicted"/>
<evidence type="ECO:0000313" key="2">
    <source>
        <dbReference type="EMBL" id="MBB1059954.1"/>
    </source>
</evidence>
<accession>A0A7W3Y5E9</accession>
<dbReference type="EMBL" id="JACHTF010000004">
    <property type="protein sequence ID" value="MBB1059954.1"/>
    <property type="molecule type" value="Genomic_DNA"/>
</dbReference>
<feature type="region of interest" description="Disordered" evidence="1">
    <location>
        <begin position="289"/>
        <end position="321"/>
    </location>
</feature>
<protein>
    <submittedName>
        <fullName evidence="2">Uncharacterized protein</fullName>
    </submittedName>
</protein>
<organism evidence="2 3">
    <name type="scientific">Marilutibacter spongiae</name>
    <dbReference type="NCBI Taxonomy" id="2025720"/>
    <lineage>
        <taxon>Bacteria</taxon>
        <taxon>Pseudomonadati</taxon>
        <taxon>Pseudomonadota</taxon>
        <taxon>Gammaproteobacteria</taxon>
        <taxon>Lysobacterales</taxon>
        <taxon>Lysobacteraceae</taxon>
        <taxon>Marilutibacter</taxon>
    </lineage>
</organism>
<evidence type="ECO:0000256" key="1">
    <source>
        <dbReference type="SAM" id="MobiDB-lite"/>
    </source>
</evidence>
<dbReference type="Proteomes" id="UP000523196">
    <property type="component" value="Unassembled WGS sequence"/>
</dbReference>
<evidence type="ECO:0000313" key="3">
    <source>
        <dbReference type="Proteomes" id="UP000523196"/>
    </source>
</evidence>
<comment type="caution">
    <text evidence="2">The sequence shown here is derived from an EMBL/GenBank/DDBJ whole genome shotgun (WGS) entry which is preliminary data.</text>
</comment>
<dbReference type="AlphaFoldDB" id="A0A7W3Y5E9"/>
<name>A0A7W3Y5E9_9GAMM</name>
<sequence>MLGSTSAPPRGLRFPWPLVLAAALLAGCRQPAPDAPADTPPALPVDAVARLVDDLRRDDLAAYARHAVPPALHARLETAWGEGRTRWPLTELPLDDQLPAMIAGLSRPDAEKSLMAIYNRQFAGARGELRATASALGLFAVQYIQNEPDYSEDERDHHVQVVQALSEWGQQAPLSDARKAAPALKQLIAAARLTGLDSAEAFAEAGMVRGLTRFSPFAKRFKQVLAGYGLDIDAALDSAHASLVEQTGDTARVRLEYTLAGHRIDAIVRVERRDGAWYLTDLLRHAEAEAGPVPTPASVPPTDAALPGSAEEAVSAPAPDA</sequence>
<reference evidence="2 3" key="1">
    <citation type="submission" date="2020-08" db="EMBL/GenBank/DDBJ databases">
        <authorList>
            <person name="Xu S."/>
            <person name="Li A."/>
        </authorList>
    </citation>
    <scope>NUCLEOTIDE SEQUENCE [LARGE SCALE GENOMIC DNA]</scope>
    <source>
        <strain evidence="2 3">119BY6-57</strain>
    </source>
</reference>
<gene>
    <name evidence="2" type="ORF">H4F98_05140</name>
</gene>